<feature type="compositionally biased region" description="Basic and acidic residues" evidence="1">
    <location>
        <begin position="286"/>
        <end position="295"/>
    </location>
</feature>
<accession>A0A218WRI5</accession>
<reference evidence="2" key="2">
    <citation type="submission" date="2017-06" db="EMBL/GenBank/DDBJ databases">
        <title>The pomegranate genome and the genomics of punicalagin biosynthesis.</title>
        <authorList>
            <person name="Xu C."/>
        </authorList>
    </citation>
    <scope>NUCLEOTIDE SEQUENCE [LARGE SCALE GENOMIC DNA]</scope>
    <source>
        <tissue evidence="2">Fresh leaf</tissue>
    </source>
</reference>
<dbReference type="PANTHER" id="PTHR33828:SF2">
    <property type="entry name" value="NUCLEOLIN"/>
    <property type="match status" value="1"/>
</dbReference>
<reference evidence="3" key="1">
    <citation type="journal article" date="2017" name="Plant J.">
        <title>The pomegranate (Punica granatum L.) genome and the genomics of punicalagin biosynthesis.</title>
        <authorList>
            <person name="Qin G."/>
            <person name="Xu C."/>
            <person name="Ming R."/>
            <person name="Tang H."/>
            <person name="Guyot R."/>
            <person name="Kramer E.M."/>
            <person name="Hu Y."/>
            <person name="Yi X."/>
            <person name="Qi Y."/>
            <person name="Xu X."/>
            <person name="Gao Z."/>
            <person name="Pan H."/>
            <person name="Jian J."/>
            <person name="Tian Y."/>
            <person name="Yue Z."/>
            <person name="Xu Y."/>
        </authorList>
    </citation>
    <scope>NUCLEOTIDE SEQUENCE [LARGE SCALE GENOMIC DNA]</scope>
    <source>
        <strain evidence="3">cv. Dabenzi</strain>
    </source>
</reference>
<evidence type="ECO:0000313" key="3">
    <source>
        <dbReference type="Proteomes" id="UP000197138"/>
    </source>
</evidence>
<keyword evidence="4" id="KW-1185">Reference proteome</keyword>
<feature type="compositionally biased region" description="Low complexity" evidence="1">
    <location>
        <begin position="72"/>
        <end position="81"/>
    </location>
</feature>
<feature type="region of interest" description="Disordered" evidence="1">
    <location>
        <begin position="285"/>
        <end position="315"/>
    </location>
</feature>
<dbReference type="OrthoDB" id="361835at2759"/>
<dbReference type="GeneID" id="116212673"/>
<feature type="compositionally biased region" description="Basic and acidic residues" evidence="1">
    <location>
        <begin position="24"/>
        <end position="37"/>
    </location>
</feature>
<evidence type="ECO:0000313" key="4">
    <source>
        <dbReference type="Proteomes" id="UP000515151"/>
    </source>
</evidence>
<dbReference type="RefSeq" id="XP_031403173.1">
    <property type="nucleotide sequence ID" value="XM_031547313.1"/>
</dbReference>
<feature type="region of interest" description="Disordered" evidence="1">
    <location>
        <begin position="228"/>
        <end position="273"/>
    </location>
</feature>
<organism evidence="2 3">
    <name type="scientific">Punica granatum</name>
    <name type="common">Pomegranate</name>
    <dbReference type="NCBI Taxonomy" id="22663"/>
    <lineage>
        <taxon>Eukaryota</taxon>
        <taxon>Viridiplantae</taxon>
        <taxon>Streptophyta</taxon>
        <taxon>Embryophyta</taxon>
        <taxon>Tracheophyta</taxon>
        <taxon>Spermatophyta</taxon>
        <taxon>Magnoliopsida</taxon>
        <taxon>eudicotyledons</taxon>
        <taxon>Gunneridae</taxon>
        <taxon>Pentapetalae</taxon>
        <taxon>rosids</taxon>
        <taxon>malvids</taxon>
        <taxon>Myrtales</taxon>
        <taxon>Lythraceae</taxon>
        <taxon>Punica</taxon>
    </lineage>
</organism>
<dbReference type="Proteomes" id="UP000197138">
    <property type="component" value="Unassembled WGS sequence"/>
</dbReference>
<reference evidence="5" key="4">
    <citation type="submission" date="2025-04" db="UniProtKB">
        <authorList>
            <consortium name="RefSeq"/>
        </authorList>
    </citation>
    <scope>IDENTIFICATION</scope>
    <source>
        <tissue evidence="5">Leaf</tissue>
    </source>
</reference>
<evidence type="ECO:0000313" key="2">
    <source>
        <dbReference type="EMBL" id="OWM74980.1"/>
    </source>
</evidence>
<gene>
    <name evidence="5" type="primary">LOC116212673</name>
    <name evidence="2" type="ORF">CDL15_Pgr021331</name>
</gene>
<feature type="compositionally biased region" description="Acidic residues" evidence="1">
    <location>
        <begin position="90"/>
        <end position="99"/>
    </location>
</feature>
<feature type="compositionally biased region" description="Polar residues" evidence="1">
    <location>
        <begin position="250"/>
        <end position="273"/>
    </location>
</feature>
<evidence type="ECO:0000313" key="5">
    <source>
        <dbReference type="RefSeq" id="XP_031403173.1"/>
    </source>
</evidence>
<sequence>MPSEDSKPAVKRVKDEEEEEDEDDKRSLGSILKEKNSRRAPIGDNQGAKVKKEEPSNGGGNPSKEKEKPPRVGGSAAGARGAKVKKEVKDEDVDDDDDVPIVKKASAAKNDKAKVKKEVKGEDEDDDDDDVPISKKAPSAKKDKEQNKKKVKEEPKRKMVKQTVENGKKREKKVYDLPGQKRDPPEQRDPLRIFYETLYKQVPNSEMAQFWMMESGLLPKEEAKKVFEKKQKRSQAQRLGSPVKSVASVKRSSQTTATVKNNLPSSPLSLNKKTTNAKVLTKLVKNRKDEDRSFDNDSDDDFVLSSRVSKRQKAA</sequence>
<name>A0A218WRI5_PUNGR</name>
<dbReference type="AlphaFoldDB" id="A0A218WRI5"/>
<dbReference type="Proteomes" id="UP000515151">
    <property type="component" value="Chromosome 7"/>
</dbReference>
<dbReference type="EMBL" id="MTKT01003414">
    <property type="protein sequence ID" value="OWM74980.1"/>
    <property type="molecule type" value="Genomic_DNA"/>
</dbReference>
<protein>
    <submittedName>
        <fullName evidence="5">Transcriptional regulator ATRX homolog isoform X1</fullName>
    </submittedName>
</protein>
<reference evidence="4" key="3">
    <citation type="journal article" date="2020" name="Plant Biotechnol. J.">
        <title>The pomegranate (Punica granatum L.) draft genome dissects genetic divergence between soft- and hard-seeded cultivars.</title>
        <authorList>
            <person name="Luo X."/>
            <person name="Li H."/>
            <person name="Wu Z."/>
            <person name="Yao W."/>
            <person name="Zhao P."/>
            <person name="Cao D."/>
            <person name="Yu H."/>
            <person name="Li K."/>
            <person name="Poudel K."/>
            <person name="Zhao D."/>
            <person name="Zhang F."/>
            <person name="Xia X."/>
            <person name="Chen L."/>
            <person name="Wang Q."/>
            <person name="Jing D."/>
            <person name="Cao S."/>
        </authorList>
    </citation>
    <scope>NUCLEOTIDE SEQUENCE [LARGE SCALE GENOMIC DNA]</scope>
</reference>
<feature type="compositionally biased region" description="Basic and acidic residues" evidence="1">
    <location>
        <begin position="109"/>
        <end position="120"/>
    </location>
</feature>
<evidence type="ECO:0000256" key="1">
    <source>
        <dbReference type="SAM" id="MobiDB-lite"/>
    </source>
</evidence>
<feature type="compositionally biased region" description="Basic and acidic residues" evidence="1">
    <location>
        <begin position="1"/>
        <end position="15"/>
    </location>
</feature>
<feature type="compositionally biased region" description="Basic and acidic residues" evidence="1">
    <location>
        <begin position="140"/>
        <end position="157"/>
    </location>
</feature>
<dbReference type="PANTHER" id="PTHR33828">
    <property type="entry name" value="OS05G0596200 PROTEIN"/>
    <property type="match status" value="1"/>
</dbReference>
<feature type="region of interest" description="Disordered" evidence="1">
    <location>
        <begin position="1"/>
        <end position="191"/>
    </location>
</feature>
<feature type="compositionally biased region" description="Acidic residues" evidence="1">
    <location>
        <begin position="121"/>
        <end position="131"/>
    </location>
</feature>
<proteinExistence type="predicted"/>
<feature type="compositionally biased region" description="Basic and acidic residues" evidence="1">
    <location>
        <begin position="173"/>
        <end position="191"/>
    </location>
</feature>